<dbReference type="InterPro" id="IPR042238">
    <property type="entry name" value="Rad28/ERCC8/Ckn1/ATCSA-1"/>
</dbReference>
<feature type="region of interest" description="Disordered" evidence="6">
    <location>
        <begin position="244"/>
        <end position="267"/>
    </location>
</feature>
<dbReference type="EMBL" id="NJES01000157">
    <property type="protein sequence ID" value="PHH76589.1"/>
    <property type="molecule type" value="Genomic_DNA"/>
</dbReference>
<dbReference type="SMART" id="SM00320">
    <property type="entry name" value="WD40"/>
    <property type="match status" value="5"/>
</dbReference>
<dbReference type="GO" id="GO:0000109">
    <property type="term" value="C:nucleotide-excision repair complex"/>
    <property type="evidence" value="ECO:0007669"/>
    <property type="project" value="TreeGrafter"/>
</dbReference>
<evidence type="ECO:0000256" key="2">
    <source>
        <dbReference type="ARBA" id="ARBA00022737"/>
    </source>
</evidence>
<dbReference type="OrthoDB" id="361494at2759"/>
<feature type="repeat" description="WD" evidence="5">
    <location>
        <begin position="260"/>
        <end position="301"/>
    </location>
</feature>
<evidence type="ECO:0000256" key="1">
    <source>
        <dbReference type="ARBA" id="ARBA00022574"/>
    </source>
</evidence>
<dbReference type="PROSITE" id="PS00678">
    <property type="entry name" value="WD_REPEATS_1"/>
    <property type="match status" value="1"/>
</dbReference>
<sequence>MQARLLLARETGDLQAHDLSRSITSDLIRSFAPAPHHRFVGESPTGRNVFAHANGVGSLALEKFDGRLLVSGGAEGSIRLWDLEQAAHPQRPHDFRPLSSIVRGVAGGHSHGITHLAFFPFDPDAFLSSSFDKSLRLWSTGRCALTASFDLNATVYSHASSPIADHLLIACATQHSNVRLVDLKSGSAVQALVAHGGPVLCVSWSPRREHVLASGHVDGKIRIWDFRRAGGVIAQLDQDDSRGLDLTADRNRTPHPQASAQAHDEPVNGLQWTDDGRYIVSAGLDRRIRVWDAGTGANTLASFGSLVQNQQSKTASFILTPSGLSAHQDLIFWPNDNEILVYDLHRGDLVSRLRSPGSSNPVVPRAGDAGRNRITSIVWRGAGGGGRLVGPVMGGGNSIGAIYSAHHDGQVREWAPPVPGPDDVDDGDDDLGEDDEVRTRKRKAVDDAYRSLMGKKITFT</sequence>
<organism evidence="7 8">
    <name type="scientific">Ophiocordyceps camponoti-rufipedis</name>
    <dbReference type="NCBI Taxonomy" id="2004952"/>
    <lineage>
        <taxon>Eukaryota</taxon>
        <taxon>Fungi</taxon>
        <taxon>Dikarya</taxon>
        <taxon>Ascomycota</taxon>
        <taxon>Pezizomycotina</taxon>
        <taxon>Sordariomycetes</taxon>
        <taxon>Hypocreomycetidae</taxon>
        <taxon>Hypocreales</taxon>
        <taxon>Ophiocordycipitaceae</taxon>
        <taxon>Ophiocordyceps</taxon>
    </lineage>
</organism>
<gene>
    <name evidence="7" type="ORF">CDD80_1410</name>
</gene>
<dbReference type="GO" id="GO:0043161">
    <property type="term" value="P:proteasome-mediated ubiquitin-dependent protein catabolic process"/>
    <property type="evidence" value="ECO:0007669"/>
    <property type="project" value="TreeGrafter"/>
</dbReference>
<dbReference type="PROSITE" id="PS50082">
    <property type="entry name" value="WD_REPEATS_2"/>
    <property type="match status" value="4"/>
</dbReference>
<comment type="caution">
    <text evidence="7">The sequence shown here is derived from an EMBL/GenBank/DDBJ whole genome shotgun (WGS) entry which is preliminary data.</text>
</comment>
<evidence type="ECO:0000313" key="7">
    <source>
        <dbReference type="EMBL" id="PHH76589.1"/>
    </source>
</evidence>
<evidence type="ECO:0000256" key="4">
    <source>
        <dbReference type="ARBA" id="ARBA00023204"/>
    </source>
</evidence>
<keyword evidence="4" id="KW-0234">DNA repair</keyword>
<dbReference type="GO" id="GO:0006283">
    <property type="term" value="P:transcription-coupled nucleotide-excision repair"/>
    <property type="evidence" value="ECO:0007669"/>
    <property type="project" value="InterPro"/>
</dbReference>
<dbReference type="GO" id="GO:0000209">
    <property type="term" value="P:protein polyubiquitination"/>
    <property type="evidence" value="ECO:0007669"/>
    <property type="project" value="TreeGrafter"/>
</dbReference>
<evidence type="ECO:0000256" key="6">
    <source>
        <dbReference type="SAM" id="MobiDB-lite"/>
    </source>
</evidence>
<dbReference type="Proteomes" id="UP000226431">
    <property type="component" value="Unassembled WGS sequence"/>
</dbReference>
<dbReference type="InterPro" id="IPR015943">
    <property type="entry name" value="WD40/YVTN_repeat-like_dom_sf"/>
</dbReference>
<dbReference type="InterPro" id="IPR019775">
    <property type="entry name" value="WD40_repeat_CS"/>
</dbReference>
<proteinExistence type="predicted"/>
<dbReference type="InterPro" id="IPR001680">
    <property type="entry name" value="WD40_rpt"/>
</dbReference>
<evidence type="ECO:0000256" key="5">
    <source>
        <dbReference type="PROSITE-ProRule" id="PRU00221"/>
    </source>
</evidence>
<reference evidence="7 8" key="1">
    <citation type="submission" date="2017-06" db="EMBL/GenBank/DDBJ databases">
        <title>Ant-infecting Ophiocordyceps genomes reveal a high diversity of potential behavioral manipulation genes and a possible major role for enterotoxins.</title>
        <authorList>
            <person name="De Bekker C."/>
            <person name="Evans H.C."/>
            <person name="Brachmann A."/>
            <person name="Hughes D.P."/>
        </authorList>
    </citation>
    <scope>NUCLEOTIDE SEQUENCE [LARGE SCALE GENOMIC DNA]</scope>
    <source>
        <strain evidence="7 8">Map16</strain>
    </source>
</reference>
<dbReference type="PANTHER" id="PTHR46202">
    <property type="entry name" value="DNA EXCISION REPAIR PROTEIN ERCC-8"/>
    <property type="match status" value="1"/>
</dbReference>
<feature type="compositionally biased region" description="Acidic residues" evidence="6">
    <location>
        <begin position="422"/>
        <end position="436"/>
    </location>
</feature>
<dbReference type="PANTHER" id="PTHR46202:SF1">
    <property type="entry name" value="DNA EXCISION REPAIR PROTEIN ERCC-8"/>
    <property type="match status" value="1"/>
</dbReference>
<dbReference type="InterPro" id="IPR036322">
    <property type="entry name" value="WD40_repeat_dom_sf"/>
</dbReference>
<dbReference type="Pfam" id="PF00400">
    <property type="entry name" value="WD40"/>
    <property type="match status" value="4"/>
</dbReference>
<dbReference type="SUPFAM" id="SSF50978">
    <property type="entry name" value="WD40 repeat-like"/>
    <property type="match status" value="1"/>
</dbReference>
<dbReference type="STRING" id="2004952.A0A2C5XM44"/>
<protein>
    <submittedName>
        <fullName evidence="7">Uncharacterized protein</fullName>
    </submittedName>
</protein>
<dbReference type="GO" id="GO:0031464">
    <property type="term" value="C:Cul4A-RING E3 ubiquitin ligase complex"/>
    <property type="evidence" value="ECO:0007669"/>
    <property type="project" value="TreeGrafter"/>
</dbReference>
<dbReference type="InterPro" id="IPR020472">
    <property type="entry name" value="WD40_PAC1"/>
</dbReference>
<dbReference type="AlphaFoldDB" id="A0A2C5XM44"/>
<keyword evidence="1 5" id="KW-0853">WD repeat</keyword>
<keyword evidence="2" id="KW-0677">Repeat</keyword>
<feature type="repeat" description="WD" evidence="5">
    <location>
        <begin position="49"/>
        <end position="91"/>
    </location>
</feature>
<evidence type="ECO:0000256" key="3">
    <source>
        <dbReference type="ARBA" id="ARBA00022763"/>
    </source>
</evidence>
<keyword evidence="8" id="KW-1185">Reference proteome</keyword>
<feature type="region of interest" description="Disordered" evidence="6">
    <location>
        <begin position="411"/>
        <end position="442"/>
    </location>
</feature>
<name>A0A2C5XM44_9HYPO</name>
<accession>A0A2C5XM44</accession>
<dbReference type="Gene3D" id="2.130.10.10">
    <property type="entry name" value="YVTN repeat-like/Quinoprotein amine dehydrogenase"/>
    <property type="match status" value="1"/>
</dbReference>
<keyword evidence="3" id="KW-0227">DNA damage</keyword>
<evidence type="ECO:0000313" key="8">
    <source>
        <dbReference type="Proteomes" id="UP000226431"/>
    </source>
</evidence>
<dbReference type="PRINTS" id="PR00320">
    <property type="entry name" value="GPROTEINBRPT"/>
</dbReference>
<dbReference type="PROSITE" id="PS50294">
    <property type="entry name" value="WD_REPEATS_REGION"/>
    <property type="match status" value="3"/>
</dbReference>
<feature type="repeat" description="WD" evidence="5">
    <location>
        <begin position="106"/>
        <end position="139"/>
    </location>
</feature>
<feature type="repeat" description="WD" evidence="5">
    <location>
        <begin position="192"/>
        <end position="227"/>
    </location>
</feature>